<feature type="domain" description="Vacuolar membrane-associated protein Iml1 N-terminal" evidence="2">
    <location>
        <begin position="226"/>
        <end position="507"/>
    </location>
</feature>
<feature type="compositionally biased region" description="Basic and acidic residues" evidence="1">
    <location>
        <begin position="77"/>
        <end position="89"/>
    </location>
</feature>
<dbReference type="GO" id="GO:1904262">
    <property type="term" value="P:negative regulation of TORC1 signaling"/>
    <property type="evidence" value="ECO:0007669"/>
    <property type="project" value="TreeGrafter"/>
</dbReference>
<accession>A0A8S1EIX3</accession>
<dbReference type="GO" id="GO:0010508">
    <property type="term" value="P:positive regulation of autophagy"/>
    <property type="evidence" value="ECO:0007669"/>
    <property type="project" value="TreeGrafter"/>
</dbReference>
<evidence type="ECO:0000313" key="3">
    <source>
        <dbReference type="EMBL" id="CAB3401890.1"/>
    </source>
</evidence>
<comment type="caution">
    <text evidence="3">The sequence shown here is derived from an EMBL/GenBank/DDBJ whole genome shotgun (WGS) entry which is preliminary data.</text>
</comment>
<evidence type="ECO:0000313" key="4">
    <source>
        <dbReference type="Proteomes" id="UP000494206"/>
    </source>
</evidence>
<dbReference type="PANTHER" id="PTHR13179:SF8">
    <property type="entry name" value="GATOR COMPLEX PROTEIN DEPDC5"/>
    <property type="match status" value="1"/>
</dbReference>
<dbReference type="OrthoDB" id="438939at2759"/>
<organism evidence="3 4">
    <name type="scientific">Caenorhabditis bovis</name>
    <dbReference type="NCBI Taxonomy" id="2654633"/>
    <lineage>
        <taxon>Eukaryota</taxon>
        <taxon>Metazoa</taxon>
        <taxon>Ecdysozoa</taxon>
        <taxon>Nematoda</taxon>
        <taxon>Chromadorea</taxon>
        <taxon>Rhabditida</taxon>
        <taxon>Rhabditina</taxon>
        <taxon>Rhabditomorpha</taxon>
        <taxon>Rhabditoidea</taxon>
        <taxon>Rhabditidae</taxon>
        <taxon>Peloderinae</taxon>
        <taxon>Caenorhabditis</taxon>
    </lineage>
</organism>
<dbReference type="GO" id="GO:0005765">
    <property type="term" value="C:lysosomal membrane"/>
    <property type="evidence" value="ECO:0007669"/>
    <property type="project" value="TreeGrafter"/>
</dbReference>
<protein>
    <recommendedName>
        <fullName evidence="2">Vacuolar membrane-associated protein Iml1 N-terminal domain-containing protein</fullName>
    </recommendedName>
</protein>
<feature type="region of interest" description="Disordered" evidence="1">
    <location>
        <begin position="1"/>
        <end position="120"/>
    </location>
</feature>
<dbReference type="PANTHER" id="PTHR13179">
    <property type="entry name" value="DEP DOMAIN CONTAINING PROTEIN 5"/>
    <property type="match status" value="1"/>
</dbReference>
<feature type="compositionally biased region" description="Basic and acidic residues" evidence="1">
    <location>
        <begin position="9"/>
        <end position="22"/>
    </location>
</feature>
<feature type="compositionally biased region" description="Basic and acidic residues" evidence="1">
    <location>
        <begin position="41"/>
        <end position="52"/>
    </location>
</feature>
<feature type="compositionally biased region" description="Acidic residues" evidence="1">
    <location>
        <begin position="90"/>
        <end position="101"/>
    </location>
</feature>
<dbReference type="InterPro" id="IPR027244">
    <property type="entry name" value="IML1"/>
</dbReference>
<dbReference type="EMBL" id="CADEPM010000003">
    <property type="protein sequence ID" value="CAB3401890.1"/>
    <property type="molecule type" value="Genomic_DNA"/>
</dbReference>
<dbReference type="GO" id="GO:0034198">
    <property type="term" value="P:cellular response to amino acid starvation"/>
    <property type="evidence" value="ECO:0007669"/>
    <property type="project" value="TreeGrafter"/>
</dbReference>
<reference evidence="3 4" key="1">
    <citation type="submission" date="2020-04" db="EMBL/GenBank/DDBJ databases">
        <authorList>
            <person name="Laetsch R D."/>
            <person name="Stevens L."/>
            <person name="Kumar S."/>
            <person name="Blaxter L. M."/>
        </authorList>
    </citation>
    <scope>NUCLEOTIDE SEQUENCE [LARGE SCALE GENOMIC DNA]</scope>
</reference>
<proteinExistence type="predicted"/>
<keyword evidence="4" id="KW-1185">Reference proteome</keyword>
<dbReference type="Proteomes" id="UP000494206">
    <property type="component" value="Unassembled WGS sequence"/>
</dbReference>
<dbReference type="InterPro" id="IPR048255">
    <property type="entry name" value="IML1_N"/>
</dbReference>
<evidence type="ECO:0000256" key="1">
    <source>
        <dbReference type="SAM" id="MobiDB-lite"/>
    </source>
</evidence>
<name>A0A8S1EIX3_9PELO</name>
<dbReference type="Pfam" id="PF12257">
    <property type="entry name" value="IML1"/>
    <property type="match status" value="1"/>
</dbReference>
<dbReference type="AlphaFoldDB" id="A0A8S1EIX3"/>
<dbReference type="GO" id="GO:1990130">
    <property type="term" value="C:GATOR1 complex"/>
    <property type="evidence" value="ECO:0007669"/>
    <property type="project" value="TreeGrafter"/>
</dbReference>
<dbReference type="GO" id="GO:0005096">
    <property type="term" value="F:GTPase activator activity"/>
    <property type="evidence" value="ECO:0007669"/>
    <property type="project" value="InterPro"/>
</dbReference>
<feature type="compositionally biased region" description="Low complexity" evidence="1">
    <location>
        <begin position="53"/>
        <end position="62"/>
    </location>
</feature>
<evidence type="ECO:0000259" key="2">
    <source>
        <dbReference type="Pfam" id="PF12257"/>
    </source>
</evidence>
<gene>
    <name evidence="3" type="ORF">CBOVIS_LOCUS4574</name>
</gene>
<sequence>MIGPDEFEELTRSDEPEPEPPKPKPIVVRGSGSSGGGGGSDSDKTESPKTDETTTIEPSTETTDGEKTTESDDEKSEVEAKSKQEKSEQSDESEEIDDEEYSSSTSSSSSSEDDGRPKKPKVATLKFHSFEACPVCRQSDHFDIVEEQFVTIRKENAEFPLVFKFTDARIPRESVFKSLAPNRTCNISIAQGFCGESSAMRNAYKSGDVVKVSYEAEENISLDNLSLTFRELYMSRADMWKYRNRLIGQCAYKDKQIRYYNVNTTISDMWMKGEIVRSGFVASKTRVVFRSSSSTVLIYIQMCSEMYSLDPQGDVYVEKCMKGFMPELFERWKNNKCSHYVSIILCSRFYVTNDIDDSTKYAMKGSCDHRGRYYQDFYRLLVQNEHYDDWTHVLRIIKIGINYYIDTILRFLRDRFPKARFDLSTAADGNFLQVINLSMNSFSLYHTDRRFETTGQQIIFVTPGNGVVHVDRDLVGLTKQRVIDMGISLDMVCLGEQPLHAVPLFVFHPIVGHYGKTCEYFIPHWMNYSYYKMQKRSAISVKFEPRIQLPKELLV</sequence>